<protein>
    <submittedName>
        <fullName evidence="1">Uncharacterized protein</fullName>
    </submittedName>
</protein>
<accession>A0A2A6BIW9</accession>
<dbReference type="Proteomes" id="UP000005239">
    <property type="component" value="Unassembled WGS sequence"/>
</dbReference>
<evidence type="ECO:0000313" key="2">
    <source>
        <dbReference type="Proteomes" id="UP000005239"/>
    </source>
</evidence>
<dbReference type="EnsemblMetazoa" id="PPA25790.1">
    <property type="protein sequence ID" value="PPA25790.1"/>
    <property type="gene ID" value="WBGene00115344"/>
</dbReference>
<keyword evidence="2" id="KW-1185">Reference proteome</keyword>
<reference evidence="2" key="1">
    <citation type="journal article" date="2008" name="Nat. Genet.">
        <title>The Pristionchus pacificus genome provides a unique perspective on nematode lifestyle and parasitism.</title>
        <authorList>
            <person name="Dieterich C."/>
            <person name="Clifton S.W."/>
            <person name="Schuster L.N."/>
            <person name="Chinwalla A."/>
            <person name="Delehaunty K."/>
            <person name="Dinkelacker I."/>
            <person name="Fulton L."/>
            <person name="Fulton R."/>
            <person name="Godfrey J."/>
            <person name="Minx P."/>
            <person name="Mitreva M."/>
            <person name="Roeseler W."/>
            <person name="Tian H."/>
            <person name="Witte H."/>
            <person name="Yang S.P."/>
            <person name="Wilson R.K."/>
            <person name="Sommer R.J."/>
        </authorList>
    </citation>
    <scope>NUCLEOTIDE SEQUENCE [LARGE SCALE GENOMIC DNA]</scope>
    <source>
        <strain evidence="2">PS312</strain>
    </source>
</reference>
<dbReference type="PANTHER" id="PTHR11161">
    <property type="entry name" value="O-ACYLTRANSFERASE"/>
    <property type="match status" value="1"/>
</dbReference>
<proteinExistence type="predicted"/>
<organism evidence="1 2">
    <name type="scientific">Pristionchus pacificus</name>
    <name type="common">Parasitic nematode worm</name>
    <dbReference type="NCBI Taxonomy" id="54126"/>
    <lineage>
        <taxon>Eukaryota</taxon>
        <taxon>Metazoa</taxon>
        <taxon>Ecdysozoa</taxon>
        <taxon>Nematoda</taxon>
        <taxon>Chromadorea</taxon>
        <taxon>Rhabditida</taxon>
        <taxon>Rhabditina</taxon>
        <taxon>Diplogasteromorpha</taxon>
        <taxon>Diplogasteroidea</taxon>
        <taxon>Neodiplogasteridae</taxon>
        <taxon>Pristionchus</taxon>
    </lineage>
</organism>
<reference evidence="1" key="2">
    <citation type="submission" date="2022-06" db="UniProtKB">
        <authorList>
            <consortium name="EnsemblMetazoa"/>
        </authorList>
    </citation>
    <scope>IDENTIFICATION</scope>
    <source>
        <strain evidence="1">PS312</strain>
    </source>
</reference>
<dbReference type="AlphaFoldDB" id="A0A2A6BIW9"/>
<sequence length="91" mass="10497">MLRKIVTTSKVAWSFLTINQFYKGPVKALLEHPLWFPLGRLSYCAFLAHWFMIHLLLDGGDRLAHFVSLWHTYLTVTIPVVFLSYIIACAS</sequence>
<gene>
    <name evidence="1" type="primary">WBGene00115344</name>
</gene>
<dbReference type="PANTHER" id="PTHR11161:SF0">
    <property type="entry name" value="O-ACYLTRANSFERASE LIKE PROTEIN"/>
    <property type="match status" value="1"/>
</dbReference>
<name>A0A2A6BIW9_PRIPA</name>
<dbReference type="InterPro" id="IPR052728">
    <property type="entry name" value="O2_lipid_transport_reg"/>
</dbReference>
<evidence type="ECO:0000313" key="1">
    <source>
        <dbReference type="EnsemblMetazoa" id="PPA25790.1"/>
    </source>
</evidence>
<dbReference type="OrthoDB" id="207378at2759"/>
<accession>A0A8R1YLB6</accession>